<dbReference type="CDD" id="cd00082">
    <property type="entry name" value="HisKA"/>
    <property type="match status" value="1"/>
</dbReference>
<dbReference type="InterPro" id="IPR004358">
    <property type="entry name" value="Sig_transdc_His_kin-like_C"/>
</dbReference>
<dbReference type="Proteomes" id="UP000185934">
    <property type="component" value="Chromosome"/>
</dbReference>
<evidence type="ECO:0000259" key="13">
    <source>
        <dbReference type="PROSITE" id="PS50885"/>
    </source>
</evidence>
<evidence type="ECO:0000256" key="10">
    <source>
        <dbReference type="SAM" id="Phobius"/>
    </source>
</evidence>
<dbReference type="AlphaFoldDB" id="A0A1P8F7R1"/>
<gene>
    <name evidence="14" type="ORF">Dform_01157</name>
</gene>
<protein>
    <recommendedName>
        <fullName evidence="3">histidine kinase</fullName>
        <ecNumber evidence="3">2.7.13.3</ecNumber>
    </recommendedName>
</protein>
<dbReference type="InterPro" id="IPR036890">
    <property type="entry name" value="HATPase_C_sf"/>
</dbReference>
<dbReference type="PROSITE" id="PS50109">
    <property type="entry name" value="HIS_KIN"/>
    <property type="match status" value="1"/>
</dbReference>
<dbReference type="STRING" id="1839801.Dform_01157"/>
<proteinExistence type="predicted"/>
<dbReference type="SMART" id="SM00387">
    <property type="entry name" value="HATPase_c"/>
    <property type="match status" value="1"/>
</dbReference>
<dbReference type="PANTHER" id="PTHR43065:SF10">
    <property type="entry name" value="PEROXIDE STRESS-ACTIVATED HISTIDINE KINASE MAK3"/>
    <property type="match status" value="1"/>
</dbReference>
<dbReference type="SMART" id="SM00304">
    <property type="entry name" value="HAMP"/>
    <property type="match status" value="1"/>
</dbReference>
<dbReference type="PROSITE" id="PS50885">
    <property type="entry name" value="HAMP"/>
    <property type="match status" value="1"/>
</dbReference>
<sequence length="714" mass="78007">MSLRVKVFSMAAASTLIAIALILVISDTILLRNYDALDHEHMSQHLDLIANTMDDHMANLNKVNLDWAEWDDTYEFMQNRNPGYVESNLVASIFENLGIDLIMYVDVAGNVVWQGSRAPSGMADIPAESINTLKTTGASLFVVAGEQSNTGFVTLGGRPLMVVSSPVLTSNGLGPSRGFLVWGRYITPDYGTVLTQRMLTEVGLNFPDAWNSDENAKTALDNLKSSDRWISPVNGNQITAYEAIDDLQGNPAFLIKVTASREYLLQGTSTVRSMTLALGTAMAALGVVLFLMMGRIVVVPLSLLNGAVARIRTDGDEKQRVPDAGNDEVASLGKAINNTLERLEESQKALKKAAEEWRITFDSIDDPISIQDNNYRFVRVNRAFGRAYGMEPADLVGKKCYEIIHKTAAPPADCPHREIMKAPRPMTEEYYDPVKEMHLEISMAPIISGNGEMAGVVQITKDVTERKKLESHLIVTDRLASLGEMAAGIAHEINNPLTGMIGFTDMLLESDLPEVVKGDIKLVAEGSARVAEIVKRMLTFARQTQPVRTRIDINEIINSTLALQTYSLQISNIEIIKRLDPGLPWLVVDPGQMQQVFLNLIINAHYAMKKAHNRGILTIGTERTGETVRITVSDDGPGIPPEIMTKLFQPFFTTKAPGEGTGLGLALARSIILEHAGTLNVKSEPGEGATFVIELPIIAKEDLAAAPDDSNVAD</sequence>
<keyword evidence="15" id="KW-1185">Reference proteome</keyword>
<dbReference type="CDD" id="cd00130">
    <property type="entry name" value="PAS"/>
    <property type="match status" value="1"/>
</dbReference>
<feature type="domain" description="HAMP" evidence="13">
    <location>
        <begin position="295"/>
        <end position="348"/>
    </location>
</feature>
<dbReference type="RefSeq" id="WP_076004167.1">
    <property type="nucleotide sequence ID" value="NZ_CP018258.1"/>
</dbReference>
<evidence type="ECO:0000256" key="7">
    <source>
        <dbReference type="ARBA" id="ARBA00022777"/>
    </source>
</evidence>
<dbReference type="InterPro" id="IPR003660">
    <property type="entry name" value="HAMP_dom"/>
</dbReference>
<dbReference type="GO" id="GO:0016020">
    <property type="term" value="C:membrane"/>
    <property type="evidence" value="ECO:0007669"/>
    <property type="project" value="UniProtKB-SubCell"/>
</dbReference>
<evidence type="ECO:0000259" key="11">
    <source>
        <dbReference type="PROSITE" id="PS50109"/>
    </source>
</evidence>
<reference evidence="15" key="1">
    <citation type="submission" date="2016-11" db="EMBL/GenBank/DDBJ databases">
        <title>Dehalogenimonas formicexedens sp. nov., a chlorinated alkane respiring bacterium isolated from contaminated groundwater.</title>
        <authorList>
            <person name="Key T.A."/>
            <person name="Bowman K.S."/>
            <person name="Lee I."/>
            <person name="Chun J."/>
            <person name="Albuquerque L."/>
            <person name="da Costa M.S."/>
            <person name="Rainey F.A."/>
            <person name="Moe W.M."/>
        </authorList>
    </citation>
    <scope>NUCLEOTIDE SEQUENCE [LARGE SCALE GENOMIC DNA]</scope>
    <source>
        <strain evidence="15">NSZ-14</strain>
    </source>
</reference>
<dbReference type="Pfam" id="PF00672">
    <property type="entry name" value="HAMP"/>
    <property type="match status" value="1"/>
</dbReference>
<dbReference type="Pfam" id="PF00512">
    <property type="entry name" value="HisKA"/>
    <property type="match status" value="1"/>
</dbReference>
<evidence type="ECO:0000256" key="2">
    <source>
        <dbReference type="ARBA" id="ARBA00004370"/>
    </source>
</evidence>
<dbReference type="InterPro" id="IPR005467">
    <property type="entry name" value="His_kinase_dom"/>
</dbReference>
<dbReference type="SUPFAM" id="SSF55785">
    <property type="entry name" value="PYP-like sensor domain (PAS domain)"/>
    <property type="match status" value="1"/>
</dbReference>
<dbReference type="Gene3D" id="6.10.340.10">
    <property type="match status" value="1"/>
</dbReference>
<keyword evidence="7" id="KW-0418">Kinase</keyword>
<evidence type="ECO:0000256" key="8">
    <source>
        <dbReference type="ARBA" id="ARBA00022840"/>
    </source>
</evidence>
<keyword evidence="8" id="KW-0067">ATP-binding</keyword>
<dbReference type="NCBIfam" id="TIGR00229">
    <property type="entry name" value="sensory_box"/>
    <property type="match status" value="1"/>
</dbReference>
<keyword evidence="10" id="KW-0812">Transmembrane</keyword>
<evidence type="ECO:0000256" key="9">
    <source>
        <dbReference type="ARBA" id="ARBA00023012"/>
    </source>
</evidence>
<dbReference type="Gene3D" id="1.10.287.130">
    <property type="match status" value="1"/>
</dbReference>
<comment type="subcellular location">
    <subcellularLocation>
        <location evidence="2">Membrane</location>
    </subcellularLocation>
</comment>
<keyword evidence="10" id="KW-1133">Transmembrane helix</keyword>
<dbReference type="Pfam" id="PF02518">
    <property type="entry name" value="HATPase_c"/>
    <property type="match status" value="1"/>
</dbReference>
<dbReference type="InterPro" id="IPR000014">
    <property type="entry name" value="PAS"/>
</dbReference>
<dbReference type="SMART" id="SM00091">
    <property type="entry name" value="PAS"/>
    <property type="match status" value="1"/>
</dbReference>
<evidence type="ECO:0000256" key="3">
    <source>
        <dbReference type="ARBA" id="ARBA00012438"/>
    </source>
</evidence>
<feature type="domain" description="PAS" evidence="12">
    <location>
        <begin position="353"/>
        <end position="405"/>
    </location>
</feature>
<comment type="catalytic activity">
    <reaction evidence="1">
        <text>ATP + protein L-histidine = ADP + protein N-phospho-L-histidine.</text>
        <dbReference type="EC" id="2.7.13.3"/>
    </reaction>
</comment>
<dbReference type="SUPFAM" id="SSF47384">
    <property type="entry name" value="Homodimeric domain of signal transducing histidine kinase"/>
    <property type="match status" value="1"/>
</dbReference>
<accession>A0A1P8F7R1</accession>
<name>A0A1P8F7R1_9CHLR</name>
<evidence type="ECO:0000313" key="15">
    <source>
        <dbReference type="Proteomes" id="UP000185934"/>
    </source>
</evidence>
<evidence type="ECO:0000256" key="5">
    <source>
        <dbReference type="ARBA" id="ARBA00022679"/>
    </source>
</evidence>
<dbReference type="Gene3D" id="3.30.565.10">
    <property type="entry name" value="Histidine kinase-like ATPase, C-terminal domain"/>
    <property type="match status" value="1"/>
</dbReference>
<dbReference type="GO" id="GO:0000155">
    <property type="term" value="F:phosphorelay sensor kinase activity"/>
    <property type="evidence" value="ECO:0007669"/>
    <property type="project" value="InterPro"/>
</dbReference>
<dbReference type="InterPro" id="IPR003594">
    <property type="entry name" value="HATPase_dom"/>
</dbReference>
<dbReference type="PRINTS" id="PR00344">
    <property type="entry name" value="BCTRLSENSOR"/>
</dbReference>
<dbReference type="Pfam" id="PF08448">
    <property type="entry name" value="PAS_4"/>
    <property type="match status" value="1"/>
</dbReference>
<evidence type="ECO:0000256" key="6">
    <source>
        <dbReference type="ARBA" id="ARBA00022741"/>
    </source>
</evidence>
<dbReference type="InterPro" id="IPR035965">
    <property type="entry name" value="PAS-like_dom_sf"/>
</dbReference>
<keyword evidence="9" id="KW-0902">Two-component regulatory system</keyword>
<dbReference type="InterPro" id="IPR007892">
    <property type="entry name" value="CHASE4"/>
</dbReference>
<dbReference type="EC" id="2.7.13.3" evidence="3"/>
<keyword evidence="5" id="KW-0808">Transferase</keyword>
<dbReference type="InterPro" id="IPR013656">
    <property type="entry name" value="PAS_4"/>
</dbReference>
<dbReference type="SMART" id="SM00388">
    <property type="entry name" value="HisKA"/>
    <property type="match status" value="1"/>
</dbReference>
<dbReference type="GO" id="GO:0005524">
    <property type="term" value="F:ATP binding"/>
    <property type="evidence" value="ECO:0007669"/>
    <property type="project" value="UniProtKB-KW"/>
</dbReference>
<dbReference type="CDD" id="cd06225">
    <property type="entry name" value="HAMP"/>
    <property type="match status" value="1"/>
</dbReference>
<dbReference type="PROSITE" id="PS50112">
    <property type="entry name" value="PAS"/>
    <property type="match status" value="1"/>
</dbReference>
<dbReference type="KEGG" id="dfo:Dform_01157"/>
<feature type="transmembrane region" description="Helical" evidence="10">
    <location>
        <begin position="276"/>
        <end position="304"/>
    </location>
</feature>
<dbReference type="InterPro" id="IPR036097">
    <property type="entry name" value="HisK_dim/P_sf"/>
</dbReference>
<keyword evidence="6" id="KW-0547">Nucleotide-binding</keyword>
<evidence type="ECO:0000256" key="4">
    <source>
        <dbReference type="ARBA" id="ARBA00022553"/>
    </source>
</evidence>
<dbReference type="Pfam" id="PF05228">
    <property type="entry name" value="CHASE4"/>
    <property type="match status" value="1"/>
</dbReference>
<dbReference type="EMBL" id="CP018258">
    <property type="protein sequence ID" value="APV44490.1"/>
    <property type="molecule type" value="Genomic_DNA"/>
</dbReference>
<dbReference type="InterPro" id="IPR003661">
    <property type="entry name" value="HisK_dim/P_dom"/>
</dbReference>
<keyword evidence="4" id="KW-0597">Phosphoprotein</keyword>
<evidence type="ECO:0000313" key="14">
    <source>
        <dbReference type="EMBL" id="APV44490.1"/>
    </source>
</evidence>
<organism evidence="14 15">
    <name type="scientific">Dehalogenimonas formicexedens</name>
    <dbReference type="NCBI Taxonomy" id="1839801"/>
    <lineage>
        <taxon>Bacteria</taxon>
        <taxon>Bacillati</taxon>
        <taxon>Chloroflexota</taxon>
        <taxon>Dehalococcoidia</taxon>
        <taxon>Dehalococcoidales</taxon>
        <taxon>Dehalococcoidaceae</taxon>
        <taxon>Dehalogenimonas</taxon>
    </lineage>
</organism>
<dbReference type="Gene3D" id="3.30.450.20">
    <property type="entry name" value="PAS domain"/>
    <property type="match status" value="1"/>
</dbReference>
<dbReference type="PANTHER" id="PTHR43065">
    <property type="entry name" value="SENSOR HISTIDINE KINASE"/>
    <property type="match status" value="1"/>
</dbReference>
<keyword evidence="10" id="KW-0472">Membrane</keyword>
<evidence type="ECO:0000259" key="12">
    <source>
        <dbReference type="PROSITE" id="PS50112"/>
    </source>
</evidence>
<dbReference type="SUPFAM" id="SSF55874">
    <property type="entry name" value="ATPase domain of HSP90 chaperone/DNA topoisomerase II/histidine kinase"/>
    <property type="match status" value="1"/>
</dbReference>
<dbReference type="OrthoDB" id="9790669at2"/>
<feature type="domain" description="Histidine kinase" evidence="11">
    <location>
        <begin position="488"/>
        <end position="699"/>
    </location>
</feature>
<evidence type="ECO:0000256" key="1">
    <source>
        <dbReference type="ARBA" id="ARBA00000085"/>
    </source>
</evidence>